<dbReference type="GO" id="GO:0016491">
    <property type="term" value="F:oxidoreductase activity"/>
    <property type="evidence" value="ECO:0007669"/>
    <property type="project" value="UniProtKB-KW"/>
</dbReference>
<keyword evidence="1" id="KW-0560">Oxidoreductase</keyword>
<dbReference type="RefSeq" id="WP_172988444.1">
    <property type="nucleotide sequence ID" value="NZ_CP054038.1"/>
</dbReference>
<protein>
    <submittedName>
        <fullName evidence="3">NAD(P)-binding domain-containing protein</fullName>
    </submittedName>
</protein>
<dbReference type="InterPro" id="IPR051267">
    <property type="entry name" value="STEAP_metalloreductase"/>
</dbReference>
<gene>
    <name evidence="3" type="ORF">HQM25_00640</name>
</gene>
<accession>A0A7D4TPB4</accession>
<dbReference type="PANTHER" id="PTHR14239">
    <property type="entry name" value="DUDULIN-RELATED"/>
    <property type="match status" value="1"/>
</dbReference>
<reference evidence="3 4" key="1">
    <citation type="submission" date="2020-05" db="EMBL/GenBank/DDBJ databases">
        <title>Strain PA2F3 complete genome.</title>
        <authorList>
            <person name="Kim Y.-S."/>
            <person name="Kim S.-J."/>
            <person name="Jung H.-k."/>
            <person name="Kim S.-E."/>
            <person name="Kim K.-H."/>
        </authorList>
    </citation>
    <scope>NUCLEOTIDE SEQUENCE [LARGE SCALE GENOMIC DNA]</scope>
    <source>
        <strain evidence="3 4">PA2F3</strain>
    </source>
</reference>
<dbReference type="Proteomes" id="UP000502498">
    <property type="component" value="Chromosome"/>
</dbReference>
<evidence type="ECO:0000313" key="4">
    <source>
        <dbReference type="Proteomes" id="UP000502498"/>
    </source>
</evidence>
<dbReference type="SUPFAM" id="SSF51735">
    <property type="entry name" value="NAD(P)-binding Rossmann-fold domains"/>
    <property type="match status" value="1"/>
</dbReference>
<dbReference type="Pfam" id="PF03807">
    <property type="entry name" value="F420_oxidored"/>
    <property type="match status" value="1"/>
</dbReference>
<evidence type="ECO:0000313" key="3">
    <source>
        <dbReference type="EMBL" id="QKJ18064.1"/>
    </source>
</evidence>
<sequence length="218" mass="22879">MTTFGIIGAGHIGSQVARALTRAGHEVVIANSREPETLADLIEELGPLARAATATDAAEAAEVAVVAVPMRAIGDVPVEQLAGKVVLDTNNYYWERDGHIPALDAGEATTSGLLQAHLPTSMVAKAFNNIYAHEITTTGAPAGTSGRRALGTASDFPEAIAVITEVYDALGFDTVSAGELDESWRLERDRPGYGAVQTVDEMRANLAAANRIRPEDAT</sequence>
<name>A0A7D4TPB4_9MICO</name>
<dbReference type="AlphaFoldDB" id="A0A7D4TPB4"/>
<proteinExistence type="predicted"/>
<dbReference type="InterPro" id="IPR036291">
    <property type="entry name" value="NAD(P)-bd_dom_sf"/>
</dbReference>
<dbReference type="InterPro" id="IPR028939">
    <property type="entry name" value="P5C_Rdtase_cat_N"/>
</dbReference>
<dbReference type="EMBL" id="CP054038">
    <property type="protein sequence ID" value="QKJ18064.1"/>
    <property type="molecule type" value="Genomic_DNA"/>
</dbReference>
<dbReference type="Gene3D" id="3.40.50.720">
    <property type="entry name" value="NAD(P)-binding Rossmann-like Domain"/>
    <property type="match status" value="1"/>
</dbReference>
<organism evidence="3 4">
    <name type="scientific">Microbacterium hominis</name>
    <dbReference type="NCBI Taxonomy" id="162426"/>
    <lineage>
        <taxon>Bacteria</taxon>
        <taxon>Bacillati</taxon>
        <taxon>Actinomycetota</taxon>
        <taxon>Actinomycetes</taxon>
        <taxon>Micrococcales</taxon>
        <taxon>Microbacteriaceae</taxon>
        <taxon>Microbacterium</taxon>
    </lineage>
</organism>
<evidence type="ECO:0000256" key="1">
    <source>
        <dbReference type="ARBA" id="ARBA00023002"/>
    </source>
</evidence>
<evidence type="ECO:0000259" key="2">
    <source>
        <dbReference type="Pfam" id="PF03807"/>
    </source>
</evidence>
<feature type="domain" description="Pyrroline-5-carboxylate reductase catalytic N-terminal" evidence="2">
    <location>
        <begin position="4"/>
        <end position="92"/>
    </location>
</feature>